<feature type="non-terminal residue" evidence="1">
    <location>
        <position position="1"/>
    </location>
</feature>
<keyword evidence="2" id="KW-1185">Reference proteome</keyword>
<reference evidence="2" key="1">
    <citation type="submission" date="2023-07" db="EMBL/GenBank/DDBJ databases">
        <title>Yangia mangrovi SAOS 153D genome.</title>
        <authorList>
            <person name="Verma A."/>
            <person name="Pal Y."/>
            <person name="Sundharam S."/>
            <person name="Bisht B."/>
            <person name="Srinivasan K."/>
        </authorList>
    </citation>
    <scope>NUCLEOTIDE SEQUENCE [LARGE SCALE GENOMIC DNA]</scope>
    <source>
        <strain evidence="2">SAOS 153D</strain>
    </source>
</reference>
<dbReference type="Pfam" id="PF06386">
    <property type="entry name" value="GvpL_GvpF"/>
    <property type="match status" value="1"/>
</dbReference>
<dbReference type="Proteomes" id="UP000217448">
    <property type="component" value="Unassembled WGS sequence"/>
</dbReference>
<evidence type="ECO:0000313" key="1">
    <source>
        <dbReference type="EMBL" id="MCT4373410.1"/>
    </source>
</evidence>
<dbReference type="EMBL" id="NTHN02000087">
    <property type="protein sequence ID" value="MCT4373410.1"/>
    <property type="molecule type" value="Genomic_DNA"/>
</dbReference>
<accession>A0ABT2KRG8</accession>
<protein>
    <submittedName>
        <fullName evidence="1">GvpL/GvpF family gas vesicle protein</fullName>
    </submittedName>
</protein>
<dbReference type="InterPro" id="IPR009430">
    <property type="entry name" value="GvpL/GvpF"/>
</dbReference>
<evidence type="ECO:0000313" key="2">
    <source>
        <dbReference type="Proteomes" id="UP000217448"/>
    </source>
</evidence>
<name>A0ABT2KRG8_9RHOB</name>
<sequence>RRSTSGAASPTRWRRGGPPASTRYCAALRLSHARMCCTPPEDDVQALRAAFLLPEAGVEAFSHAAEQAASACDFAGTPPLLRLVHPTPPFNFVSFSLATEPDREVL</sequence>
<dbReference type="RefSeq" id="WP_260350252.1">
    <property type="nucleotide sequence ID" value="NZ_NTHN02000087.1"/>
</dbReference>
<gene>
    <name evidence="1" type="ORF">CLG85_025190</name>
</gene>
<comment type="caution">
    <text evidence="1">The sequence shown here is derived from an EMBL/GenBank/DDBJ whole genome shotgun (WGS) entry which is preliminary data.</text>
</comment>
<proteinExistence type="predicted"/>
<organism evidence="1 2">
    <name type="scientific">Alloyangia mangrovi</name>
    <dbReference type="NCBI Taxonomy" id="1779329"/>
    <lineage>
        <taxon>Bacteria</taxon>
        <taxon>Pseudomonadati</taxon>
        <taxon>Pseudomonadota</taxon>
        <taxon>Alphaproteobacteria</taxon>
        <taxon>Rhodobacterales</taxon>
        <taxon>Roseobacteraceae</taxon>
        <taxon>Alloyangia</taxon>
    </lineage>
</organism>